<organism evidence="4 5">
    <name type="scientific">Drosophila kikkawai</name>
    <name type="common">Fruit fly</name>
    <dbReference type="NCBI Taxonomy" id="30033"/>
    <lineage>
        <taxon>Eukaryota</taxon>
        <taxon>Metazoa</taxon>
        <taxon>Ecdysozoa</taxon>
        <taxon>Arthropoda</taxon>
        <taxon>Hexapoda</taxon>
        <taxon>Insecta</taxon>
        <taxon>Pterygota</taxon>
        <taxon>Neoptera</taxon>
        <taxon>Endopterygota</taxon>
        <taxon>Diptera</taxon>
        <taxon>Brachycera</taxon>
        <taxon>Muscomorpha</taxon>
        <taxon>Ephydroidea</taxon>
        <taxon>Drosophilidae</taxon>
        <taxon>Drosophila</taxon>
        <taxon>Sophophora</taxon>
    </lineage>
</organism>
<dbReference type="PANTHER" id="PTHR24256">
    <property type="entry name" value="TRYPTASE-RELATED"/>
    <property type="match status" value="1"/>
</dbReference>
<dbReference type="CDD" id="cd00190">
    <property type="entry name" value="Tryp_SPc"/>
    <property type="match status" value="1"/>
</dbReference>
<dbReference type="InterPro" id="IPR009003">
    <property type="entry name" value="Peptidase_S1_PA"/>
</dbReference>
<accession>A0ABM4GDM0</accession>
<dbReference type="InterPro" id="IPR001314">
    <property type="entry name" value="Peptidase_S1A"/>
</dbReference>
<evidence type="ECO:0000313" key="4">
    <source>
        <dbReference type="Proteomes" id="UP001652661"/>
    </source>
</evidence>
<dbReference type="GeneID" id="138928157"/>
<evidence type="ECO:0000259" key="3">
    <source>
        <dbReference type="PROSITE" id="PS50240"/>
    </source>
</evidence>
<dbReference type="InterPro" id="IPR001254">
    <property type="entry name" value="Trypsin_dom"/>
</dbReference>
<keyword evidence="4" id="KW-1185">Reference proteome</keyword>
<sequence>MPSPQNIGIEKTIVHANFNVLKIIYDIALIRLERPAEITRNVKTICLPLYEDVQGSILRRSVQQVTGWGIYNNRDFSDVPNEAPISRLHPSKCRTGRHVELLENQLCFNSSGTDSCRGDSGGPLSFPYIYKGLQRFVQMGIVSYGPQRCGSESTAVYTDVIWFLPWITQNIEP</sequence>
<dbReference type="RefSeq" id="XP_070140812.1">
    <property type="nucleotide sequence ID" value="XM_070284711.1"/>
</dbReference>
<dbReference type="Pfam" id="PF00089">
    <property type="entry name" value="Trypsin"/>
    <property type="match status" value="1"/>
</dbReference>
<reference evidence="5" key="2">
    <citation type="submission" date="2025-08" db="UniProtKB">
        <authorList>
            <consortium name="RefSeq"/>
        </authorList>
    </citation>
    <scope>IDENTIFICATION</scope>
    <source>
        <strain evidence="5">14028-0561.14</strain>
        <tissue evidence="5">Whole fly</tissue>
    </source>
</reference>
<reference evidence="4" key="1">
    <citation type="submission" date="2025-05" db="UniProtKB">
        <authorList>
            <consortium name="RefSeq"/>
        </authorList>
    </citation>
    <scope>NUCLEOTIDE SEQUENCE [LARGE SCALE GENOMIC DNA]</scope>
    <source>
        <strain evidence="4">14028-0561.14</strain>
    </source>
</reference>
<dbReference type="InterPro" id="IPR043504">
    <property type="entry name" value="Peptidase_S1_PA_chymotrypsin"/>
</dbReference>
<feature type="domain" description="Peptidase S1" evidence="3">
    <location>
        <begin position="1"/>
        <end position="172"/>
    </location>
</feature>
<dbReference type="PRINTS" id="PR00722">
    <property type="entry name" value="CHYMOTRYPSIN"/>
</dbReference>
<dbReference type="SUPFAM" id="SSF50494">
    <property type="entry name" value="Trypsin-like serine proteases"/>
    <property type="match status" value="1"/>
</dbReference>
<proteinExistence type="inferred from homology"/>
<dbReference type="InterPro" id="IPR051487">
    <property type="entry name" value="Ser/Thr_Proteases_Immune/Dev"/>
</dbReference>
<protein>
    <submittedName>
        <fullName evidence="5">Serine protease grass-like</fullName>
    </submittedName>
</protein>
<dbReference type="PROSITE" id="PS00135">
    <property type="entry name" value="TRYPSIN_SER"/>
    <property type="match status" value="1"/>
</dbReference>
<comment type="similarity">
    <text evidence="2">Belongs to the peptidase S1 family. CLIP subfamily.</text>
</comment>
<gene>
    <name evidence="5" type="primary">LOC138928157</name>
</gene>
<dbReference type="InterPro" id="IPR033116">
    <property type="entry name" value="TRYPSIN_SER"/>
</dbReference>
<keyword evidence="1" id="KW-1015">Disulfide bond</keyword>
<dbReference type="SMART" id="SM00020">
    <property type="entry name" value="Tryp_SPc"/>
    <property type="match status" value="1"/>
</dbReference>
<name>A0ABM4GDM0_DROKI</name>
<dbReference type="Proteomes" id="UP001652661">
    <property type="component" value="Chromosome 2R"/>
</dbReference>
<dbReference type="PROSITE" id="PS50240">
    <property type="entry name" value="TRYPSIN_DOM"/>
    <property type="match status" value="1"/>
</dbReference>
<evidence type="ECO:0000313" key="5">
    <source>
        <dbReference type="RefSeq" id="XP_070140812.1"/>
    </source>
</evidence>
<evidence type="ECO:0000256" key="2">
    <source>
        <dbReference type="ARBA" id="ARBA00024195"/>
    </source>
</evidence>
<dbReference type="Gene3D" id="2.40.10.10">
    <property type="entry name" value="Trypsin-like serine proteases"/>
    <property type="match status" value="2"/>
</dbReference>
<evidence type="ECO:0000256" key="1">
    <source>
        <dbReference type="ARBA" id="ARBA00023157"/>
    </source>
</evidence>